<dbReference type="GO" id="GO:0050291">
    <property type="term" value="F:sphingosine N-acyltransferase activity"/>
    <property type="evidence" value="ECO:0007669"/>
    <property type="project" value="InterPro"/>
</dbReference>
<dbReference type="EMBL" id="LR877146">
    <property type="protein sequence ID" value="CAD2213757.1"/>
    <property type="molecule type" value="Genomic_DNA"/>
</dbReference>
<dbReference type="InterPro" id="IPR006634">
    <property type="entry name" value="TLC-dom"/>
</dbReference>
<evidence type="ECO:0000259" key="7">
    <source>
        <dbReference type="SMART" id="SM00724"/>
    </source>
</evidence>
<evidence type="ECO:0000313" key="8">
    <source>
        <dbReference type="EMBL" id="CAD2213757.1"/>
    </source>
</evidence>
<dbReference type="GO" id="GO:0005783">
    <property type="term" value="C:endoplasmic reticulum"/>
    <property type="evidence" value="ECO:0007669"/>
    <property type="project" value="TreeGrafter"/>
</dbReference>
<keyword evidence="4 6" id="KW-0472">Membrane</keyword>
<feature type="transmembrane region" description="Helical" evidence="6">
    <location>
        <begin position="343"/>
        <end position="362"/>
    </location>
</feature>
<evidence type="ECO:0000256" key="6">
    <source>
        <dbReference type="SAM" id="Phobius"/>
    </source>
</evidence>
<name>A0A7G2C4T6_9TRYP</name>
<reference evidence="8 9" key="1">
    <citation type="submission" date="2020-08" db="EMBL/GenBank/DDBJ databases">
        <authorList>
            <person name="Newling K."/>
            <person name="Davey J."/>
            <person name="Forrester S."/>
        </authorList>
    </citation>
    <scope>NUCLEOTIDE SEQUENCE [LARGE SCALE GENOMIC DNA]</scope>
    <source>
        <strain evidence="9">Crithidia deanei Carvalho (ATCC PRA-265)</strain>
    </source>
</reference>
<feature type="region of interest" description="Disordered" evidence="5">
    <location>
        <begin position="422"/>
        <end position="444"/>
    </location>
</feature>
<feature type="transmembrane region" description="Helical" evidence="6">
    <location>
        <begin position="383"/>
        <end position="410"/>
    </location>
</feature>
<organism evidence="8 9">
    <name type="scientific">Angomonas deanei</name>
    <dbReference type="NCBI Taxonomy" id="59799"/>
    <lineage>
        <taxon>Eukaryota</taxon>
        <taxon>Discoba</taxon>
        <taxon>Euglenozoa</taxon>
        <taxon>Kinetoplastea</taxon>
        <taxon>Metakinetoplastina</taxon>
        <taxon>Trypanosomatida</taxon>
        <taxon>Trypanosomatidae</taxon>
        <taxon>Strigomonadinae</taxon>
        <taxon>Angomonas</taxon>
    </lineage>
</organism>
<accession>A0A7G2C4T6</accession>
<sequence>MTDLLHFFFYQPISADPKYAAEFGISSPFTVEQIMQEVHANPAAITKYRISSVGELLHAFKNICAFQNESAQGCSGFGFQWNLTTTLAPIVTYVIILMMIRYAMQEPLARFGIYMGVVTENKKKHAEREARGLYGSLALSRRNQKKILKFQNQLWLCIFYILSTYFGYYVQKDKPWFTLPLNTESALHLLLPHPWTPPQEMVVYYYYGLAFYLSELFSLIFIEHRIKRSDFIEYCVHHVTTLLLMICSYIGWEHRFGAYVLFIHDASDIMLSLAKCTHYMIEENEFRETLFNKHSLQRYHAKQKRGASPSRKAHANNDKKDDDTVLRYKSSFLFQYILVENTANVMFAIFIVVFFFFRLYCLPLMAHSTILFASKVRHGNFNMWMLVALLNGCLQLLHVYWAVLIVRMVISVFVDNQRKDIRSDDDDDTNEQPDGTDHPWVEPEVVPARVLEDLLHAKEETSPEKKKK</sequence>
<evidence type="ECO:0000256" key="1">
    <source>
        <dbReference type="ARBA" id="ARBA00004141"/>
    </source>
</evidence>
<dbReference type="Proteomes" id="UP000515908">
    <property type="component" value="Chromosome 02"/>
</dbReference>
<feature type="transmembrane region" description="Helical" evidence="6">
    <location>
        <begin position="154"/>
        <end position="171"/>
    </location>
</feature>
<dbReference type="PANTHER" id="PTHR12560:SF0">
    <property type="entry name" value="LD18904P"/>
    <property type="match status" value="1"/>
</dbReference>
<evidence type="ECO:0000256" key="2">
    <source>
        <dbReference type="ARBA" id="ARBA00022692"/>
    </source>
</evidence>
<evidence type="ECO:0000256" key="5">
    <source>
        <dbReference type="SAM" id="MobiDB-lite"/>
    </source>
</evidence>
<dbReference type="PANTHER" id="PTHR12560">
    <property type="entry name" value="LONGEVITY ASSURANCE FACTOR 1 LAG1"/>
    <property type="match status" value="1"/>
</dbReference>
<proteinExistence type="predicted"/>
<dbReference type="GO" id="GO:0016020">
    <property type="term" value="C:membrane"/>
    <property type="evidence" value="ECO:0007669"/>
    <property type="project" value="UniProtKB-SubCell"/>
</dbReference>
<dbReference type="Pfam" id="PF03798">
    <property type="entry name" value="TRAM_LAG1_CLN8"/>
    <property type="match status" value="2"/>
</dbReference>
<dbReference type="SMART" id="SM00724">
    <property type="entry name" value="TLC"/>
    <property type="match status" value="1"/>
</dbReference>
<dbReference type="InterPro" id="IPR016439">
    <property type="entry name" value="Lag1/Lac1-like"/>
</dbReference>
<keyword evidence="3 6" id="KW-1133">Transmembrane helix</keyword>
<evidence type="ECO:0000256" key="4">
    <source>
        <dbReference type="ARBA" id="ARBA00023136"/>
    </source>
</evidence>
<keyword evidence="9" id="KW-1185">Reference proteome</keyword>
<feature type="transmembrane region" description="Helical" evidence="6">
    <location>
        <begin position="204"/>
        <end position="222"/>
    </location>
</feature>
<feature type="domain" description="TLC" evidence="7">
    <location>
        <begin position="148"/>
        <end position="414"/>
    </location>
</feature>
<comment type="subcellular location">
    <subcellularLocation>
        <location evidence="1">Membrane</location>
        <topology evidence="1">Multi-pass membrane protein</topology>
    </subcellularLocation>
</comment>
<protein>
    <submittedName>
        <fullName evidence="8">TLC domain containing protein, putative</fullName>
    </submittedName>
</protein>
<evidence type="ECO:0000256" key="3">
    <source>
        <dbReference type="ARBA" id="ARBA00022989"/>
    </source>
</evidence>
<dbReference type="GO" id="GO:0046513">
    <property type="term" value="P:ceramide biosynthetic process"/>
    <property type="evidence" value="ECO:0007669"/>
    <property type="project" value="InterPro"/>
</dbReference>
<dbReference type="VEuPathDB" id="TriTrypDB:ADEAN_000120000"/>
<keyword evidence="2 6" id="KW-0812">Transmembrane</keyword>
<evidence type="ECO:0000313" key="9">
    <source>
        <dbReference type="Proteomes" id="UP000515908"/>
    </source>
</evidence>
<gene>
    <name evidence="8" type="ORF">ADEAN_000120000</name>
</gene>
<feature type="transmembrane region" description="Helical" evidence="6">
    <location>
        <begin position="86"/>
        <end position="104"/>
    </location>
</feature>
<dbReference type="AlphaFoldDB" id="A0A7G2C4T6"/>